<evidence type="ECO:0000256" key="2">
    <source>
        <dbReference type="SAM" id="SignalP"/>
    </source>
</evidence>
<keyword evidence="2" id="KW-0732">Signal</keyword>
<feature type="region of interest" description="Disordered" evidence="1">
    <location>
        <begin position="620"/>
        <end position="658"/>
    </location>
</feature>
<feature type="chain" id="PRO_5040197803" description="Mediator of RNA polymerase II transcription subunit 25 von Willebrand factor type A domain-containing protein" evidence="2">
    <location>
        <begin position="25"/>
        <end position="658"/>
    </location>
</feature>
<dbReference type="Proteomes" id="UP000736335">
    <property type="component" value="Unassembled WGS sequence"/>
</dbReference>
<feature type="compositionally biased region" description="Polar residues" evidence="1">
    <location>
        <begin position="264"/>
        <end position="274"/>
    </location>
</feature>
<feature type="compositionally biased region" description="Low complexity" evidence="1">
    <location>
        <begin position="620"/>
        <end position="630"/>
    </location>
</feature>
<evidence type="ECO:0000256" key="1">
    <source>
        <dbReference type="SAM" id="MobiDB-lite"/>
    </source>
</evidence>
<reference evidence="4" key="1">
    <citation type="journal article" date="2020" name="Nat. Commun.">
        <title>Large-scale genome sequencing of mycorrhizal fungi provides insights into the early evolution of symbiotic traits.</title>
        <authorList>
            <person name="Miyauchi S."/>
            <person name="Kiss E."/>
            <person name="Kuo A."/>
            <person name="Drula E."/>
            <person name="Kohler A."/>
            <person name="Sanchez-Garcia M."/>
            <person name="Morin E."/>
            <person name="Andreopoulos B."/>
            <person name="Barry K.W."/>
            <person name="Bonito G."/>
            <person name="Buee M."/>
            <person name="Carver A."/>
            <person name="Chen C."/>
            <person name="Cichocki N."/>
            <person name="Clum A."/>
            <person name="Culley D."/>
            <person name="Crous P.W."/>
            <person name="Fauchery L."/>
            <person name="Girlanda M."/>
            <person name="Hayes R.D."/>
            <person name="Keri Z."/>
            <person name="LaButti K."/>
            <person name="Lipzen A."/>
            <person name="Lombard V."/>
            <person name="Magnuson J."/>
            <person name="Maillard F."/>
            <person name="Murat C."/>
            <person name="Nolan M."/>
            <person name="Ohm R.A."/>
            <person name="Pangilinan J."/>
            <person name="Pereira M.F."/>
            <person name="Perotto S."/>
            <person name="Peter M."/>
            <person name="Pfister S."/>
            <person name="Riley R."/>
            <person name="Sitrit Y."/>
            <person name="Stielow J.B."/>
            <person name="Szollosi G."/>
            <person name="Zifcakova L."/>
            <person name="Stursova M."/>
            <person name="Spatafora J.W."/>
            <person name="Tedersoo L."/>
            <person name="Vaario L.M."/>
            <person name="Yamada A."/>
            <person name="Yan M."/>
            <person name="Wang P."/>
            <person name="Xu J."/>
            <person name="Bruns T."/>
            <person name="Baldrian P."/>
            <person name="Vilgalys R."/>
            <person name="Dunand C."/>
            <person name="Henrissat B."/>
            <person name="Grigoriev I.V."/>
            <person name="Hibbett D."/>
            <person name="Nagy L.G."/>
            <person name="Martin F.M."/>
        </authorList>
    </citation>
    <scope>NUCLEOTIDE SEQUENCE</scope>
    <source>
        <strain evidence="4">UH-Tt-Lm1</strain>
    </source>
</reference>
<dbReference type="Pfam" id="PF11265">
    <property type="entry name" value="Med25_VWA"/>
    <property type="match status" value="1"/>
</dbReference>
<feature type="domain" description="Mediator of RNA polymerase II transcription subunit 25 von Willebrand factor type A" evidence="3">
    <location>
        <begin position="14"/>
        <end position="230"/>
    </location>
</feature>
<protein>
    <recommendedName>
        <fullName evidence="3">Mediator of RNA polymerase II transcription subunit 25 von Willebrand factor type A domain-containing protein</fullName>
    </recommendedName>
</protein>
<dbReference type="EMBL" id="WIUZ02000002">
    <property type="protein sequence ID" value="KAF9790281.1"/>
    <property type="molecule type" value="Genomic_DNA"/>
</dbReference>
<evidence type="ECO:0000313" key="5">
    <source>
        <dbReference type="Proteomes" id="UP000736335"/>
    </source>
</evidence>
<keyword evidence="5" id="KW-1185">Reference proteome</keyword>
<feature type="signal peptide" evidence="2">
    <location>
        <begin position="1"/>
        <end position="24"/>
    </location>
</feature>
<organism evidence="4 5">
    <name type="scientific">Thelephora terrestris</name>
    <dbReference type="NCBI Taxonomy" id="56493"/>
    <lineage>
        <taxon>Eukaryota</taxon>
        <taxon>Fungi</taxon>
        <taxon>Dikarya</taxon>
        <taxon>Basidiomycota</taxon>
        <taxon>Agaricomycotina</taxon>
        <taxon>Agaricomycetes</taxon>
        <taxon>Thelephorales</taxon>
        <taxon>Thelephoraceae</taxon>
        <taxon>Thelephora</taxon>
    </lineage>
</organism>
<reference evidence="4" key="2">
    <citation type="submission" date="2020-11" db="EMBL/GenBank/DDBJ databases">
        <authorList>
            <consortium name="DOE Joint Genome Institute"/>
            <person name="Kuo A."/>
            <person name="Miyauchi S."/>
            <person name="Kiss E."/>
            <person name="Drula E."/>
            <person name="Kohler A."/>
            <person name="Sanchez-Garcia M."/>
            <person name="Andreopoulos B."/>
            <person name="Barry K.W."/>
            <person name="Bonito G."/>
            <person name="Buee M."/>
            <person name="Carver A."/>
            <person name="Chen C."/>
            <person name="Cichocki N."/>
            <person name="Clum A."/>
            <person name="Culley D."/>
            <person name="Crous P.W."/>
            <person name="Fauchery L."/>
            <person name="Girlanda M."/>
            <person name="Hayes R."/>
            <person name="Keri Z."/>
            <person name="Labutti K."/>
            <person name="Lipzen A."/>
            <person name="Lombard V."/>
            <person name="Magnuson J."/>
            <person name="Maillard F."/>
            <person name="Morin E."/>
            <person name="Murat C."/>
            <person name="Nolan M."/>
            <person name="Ohm R."/>
            <person name="Pangilinan J."/>
            <person name="Pereira M."/>
            <person name="Perotto S."/>
            <person name="Peter M."/>
            <person name="Riley R."/>
            <person name="Sitrit Y."/>
            <person name="Stielow B."/>
            <person name="Szollosi G."/>
            <person name="Zifcakova L."/>
            <person name="Stursova M."/>
            <person name="Spatafora J.W."/>
            <person name="Tedersoo L."/>
            <person name="Vaario L.-M."/>
            <person name="Yamada A."/>
            <person name="Yan M."/>
            <person name="Wang P."/>
            <person name="Xu J."/>
            <person name="Bruns T."/>
            <person name="Baldrian P."/>
            <person name="Vilgalys R."/>
            <person name="Henrissat B."/>
            <person name="Grigoriev I.V."/>
            <person name="Hibbett D."/>
            <person name="Nagy L.G."/>
            <person name="Martin F.M."/>
        </authorList>
    </citation>
    <scope>NUCLEOTIDE SEQUENCE</scope>
    <source>
        <strain evidence="4">UH-Tt-Lm1</strain>
    </source>
</reference>
<evidence type="ECO:0000313" key="4">
    <source>
        <dbReference type="EMBL" id="KAF9790281.1"/>
    </source>
</evidence>
<dbReference type="OrthoDB" id="7690434at2759"/>
<dbReference type="InterPro" id="IPR021419">
    <property type="entry name" value="Mediator_Med25_VWA"/>
</dbReference>
<dbReference type="AlphaFoldDB" id="A0A9P6LAM4"/>
<feature type="compositionally biased region" description="Polar residues" evidence="1">
    <location>
        <begin position="418"/>
        <end position="434"/>
    </location>
</feature>
<proteinExistence type="predicted"/>
<feature type="region of interest" description="Disordered" evidence="1">
    <location>
        <begin position="244"/>
        <end position="302"/>
    </location>
</feature>
<feature type="region of interest" description="Disordered" evidence="1">
    <location>
        <begin position="366"/>
        <end position="435"/>
    </location>
</feature>
<accession>A0A9P6LAM4</accession>
<feature type="compositionally biased region" description="Low complexity" evidence="1">
    <location>
        <begin position="282"/>
        <end position="296"/>
    </location>
</feature>
<feature type="compositionally biased region" description="Pro residues" evidence="1">
    <location>
        <begin position="401"/>
        <end position="417"/>
    </location>
</feature>
<gene>
    <name evidence="4" type="ORF">BJ322DRAFT_1216175</name>
</gene>
<evidence type="ECO:0000259" key="3">
    <source>
        <dbReference type="Pfam" id="PF11265"/>
    </source>
</evidence>
<name>A0A9P6LAM4_9AGAM</name>
<comment type="caution">
    <text evidence="4">The sequence shown here is derived from an EMBL/GenBank/DDBJ whole genome shotgun (WGS) entry which is preliminary data.</text>
</comment>
<sequence length="658" mass="71385">MSTTTTSTTILATICVVDSSLALAVEWQKIFSDYLTPIIQRLAELTSNVNQFRIGFITYGLASSRPSPLLCQRFFQPSLPMSKEMKEDPLKLSIGSTGIGSSSGGMAVLEGIVAALEMFDKLRQSIGVNPGQSQIQHPNKPPVTLVSHILHLAAAPPDGLAHPLWNANPKFDQLAWTTLPEEFKRRQINYSIVTVRHIPHFKEIFLSTNSTDATTPWFDVAPNHTIMLSGFPPKAVAKPITLGLKRQTEPTTPTPDPKRPRQDSAITPASHTSPSDPPPNTEPAIPTTIPTTATNPLSFTTMPPAKQQEFIGKYLKLQSDIKQEWAAVQKAQADSAPPEVILPMKNDLSKKLEIFKRLSALIGQKKTPAPVGTVPTPSSHPSPPGPAISFPTTTPSTDANPPNPIPPAPESIQPPLPSTTLAEPQNPNVPTSMVPTKESYPAEVVAQIHRLMQQQNQQPIGQQGDTTQLPVANSPNVIPVRRQWHGVFSSATANGAQEALIHVSVEFQPNAEPHIATWPQKIQISPAQEKAIPPHEFHQWTNRNNGFFCKVTAQRRPDTPPSNEIILSRLISSLAEKSMYAVASWPLPNGAGVRKTMIMTAIKGMLMGAVFPLTGTCSTSTGSTARAATTEPTDDTNTAIRDIYPTRAQTTDDQRHAG</sequence>